<dbReference type="Gene3D" id="1.10.510.10">
    <property type="entry name" value="Transferase(Phosphotransferase) domain 1"/>
    <property type="match status" value="1"/>
</dbReference>
<feature type="region of interest" description="Disordered" evidence="1">
    <location>
        <begin position="477"/>
        <end position="497"/>
    </location>
</feature>
<dbReference type="InterPro" id="IPR000719">
    <property type="entry name" value="Prot_kinase_dom"/>
</dbReference>
<evidence type="ECO:0000313" key="3">
    <source>
        <dbReference type="EMBL" id="KAK7452109.1"/>
    </source>
</evidence>
<dbReference type="Gene3D" id="1.20.900.10">
    <property type="entry name" value="Dbl homology (DH) domain"/>
    <property type="match status" value="1"/>
</dbReference>
<sequence>MNTPALRAPRAPTEQLCLESTKILAKLDLILEFRPWLNWTRYLLHRKFKEEPPFRVLFDCFALGASLGVLLDLLGSPAPSHLSVDLDKFDFHLDLAEREKYFASFIHRVNLLEVQGKLRYGEVLRVEDLFGGTSSGFMKVLKTVQRLLDALQASYPGLYELPEYAQAERQDNIFDLVDTERAHVSSLQMILDLSAELSCTSNSMQITLEPLVINNNRLRQYHDYVLEAMERMLFRQHGLGHTEDSEDWLEIFRFNDDFTRSNISATYRALCMCHLDIFEFMKEQVDLVEPALAGTIQTLLHILSAVPSRIAEYCTQLQAILDWTVPSLTSTYSSLPSTTPFDGLCTILYRMSEISSAIDEMSWQIRSHQGSRILKLRAFHWNKDVDPTRLGILLLDDHLKPEDSGQTYQVFLFETMLLCCLDEKRPRPDLDSRRAYTEPMTQKLASWYDWTRGKWSAWGKQVADHDGPMRAAVDERANHPGDDFDPHRRTNARQDSNEEYATRYPIPAWELGPALQRKTPINLVYAIPTDSIKMLSIHGERMFSLSWTDGGQDRVLGFSCTRAEQKDQWCMVLEGFAQQVLDVSEEQDGKSFTETINSSVVEFDVNFLNVAGRPFSRPRPWSLIGRKGQYSESSSLHQQKILESTDLLLSPDILPQLFSPKSRHEKGNKGTTSPMSFLALEENIRDSGVGMMSPIEMPPSWKSIFADAKSQELVDLTGQVSKTGRFPEAHGGFADVWKGIWKQKDGLQKTVAVKVLRSRIDDPEIDAKHKKGLSRELAVWKQLDHPNVLPLYGTVSDFGIYVSMVCPWLENGSVTKYLEKCGDILSMTDRLQFLVEVAEGLAYLHSYDIVHGDLTGANILIDDQRKACLCDFGLSNIIDFEASNVYSSVSGAIRWADASLYRMQIEDHVPKPTKRSDIYSFGSVTLEILSGRIPYHYVRNDVQVFMELHRGNKPRRPAPLFVTDTQWSFIQKCWQDEPDKRPDAMEVLAEVKELYKASLEHRRWTS</sequence>
<dbReference type="InterPro" id="IPR001245">
    <property type="entry name" value="Ser-Thr/Tyr_kinase_cat_dom"/>
</dbReference>
<organism evidence="3 4">
    <name type="scientific">Marasmiellus scandens</name>
    <dbReference type="NCBI Taxonomy" id="2682957"/>
    <lineage>
        <taxon>Eukaryota</taxon>
        <taxon>Fungi</taxon>
        <taxon>Dikarya</taxon>
        <taxon>Basidiomycota</taxon>
        <taxon>Agaricomycotina</taxon>
        <taxon>Agaricomycetes</taxon>
        <taxon>Agaricomycetidae</taxon>
        <taxon>Agaricales</taxon>
        <taxon>Marasmiineae</taxon>
        <taxon>Omphalotaceae</taxon>
        <taxon>Marasmiellus</taxon>
    </lineage>
</organism>
<dbReference type="InterPro" id="IPR035899">
    <property type="entry name" value="DBL_dom_sf"/>
</dbReference>
<dbReference type="EMBL" id="JBANRG010000029">
    <property type="protein sequence ID" value="KAK7452109.1"/>
    <property type="molecule type" value="Genomic_DNA"/>
</dbReference>
<dbReference type="SUPFAM" id="SSF56112">
    <property type="entry name" value="Protein kinase-like (PK-like)"/>
    <property type="match status" value="1"/>
</dbReference>
<feature type="domain" description="Protein kinase" evidence="2">
    <location>
        <begin position="722"/>
        <end position="995"/>
    </location>
</feature>
<dbReference type="InterPro" id="IPR051681">
    <property type="entry name" value="Ser/Thr_Kinases-Pseudokinases"/>
</dbReference>
<proteinExistence type="predicted"/>
<keyword evidence="4" id="KW-1185">Reference proteome</keyword>
<gene>
    <name evidence="3" type="ORF">VKT23_012214</name>
</gene>
<dbReference type="PROSITE" id="PS50011">
    <property type="entry name" value="PROTEIN_KINASE_DOM"/>
    <property type="match status" value="1"/>
</dbReference>
<protein>
    <recommendedName>
        <fullName evidence="2">Protein kinase domain-containing protein</fullName>
    </recommendedName>
</protein>
<accession>A0ABR1J6S1</accession>
<comment type="caution">
    <text evidence="3">The sequence shown here is derived from an EMBL/GenBank/DDBJ whole genome shotgun (WGS) entry which is preliminary data.</text>
</comment>
<feature type="compositionally biased region" description="Basic and acidic residues" evidence="1">
    <location>
        <begin position="477"/>
        <end position="488"/>
    </location>
</feature>
<dbReference type="PROSITE" id="PS00109">
    <property type="entry name" value="PROTEIN_KINASE_TYR"/>
    <property type="match status" value="1"/>
</dbReference>
<reference evidence="3 4" key="1">
    <citation type="submission" date="2024-01" db="EMBL/GenBank/DDBJ databases">
        <title>A draft genome for the cacao thread blight pathogen Marasmiellus scandens.</title>
        <authorList>
            <person name="Baruah I.K."/>
            <person name="Leung J."/>
            <person name="Bukari Y."/>
            <person name="Amoako-Attah I."/>
            <person name="Meinhardt L.W."/>
            <person name="Bailey B.A."/>
            <person name="Cohen S.P."/>
        </authorList>
    </citation>
    <scope>NUCLEOTIDE SEQUENCE [LARGE SCALE GENOMIC DNA]</scope>
    <source>
        <strain evidence="3 4">GH-19</strain>
    </source>
</reference>
<evidence type="ECO:0000259" key="2">
    <source>
        <dbReference type="PROSITE" id="PS50011"/>
    </source>
</evidence>
<evidence type="ECO:0000313" key="4">
    <source>
        <dbReference type="Proteomes" id="UP001498398"/>
    </source>
</evidence>
<name>A0ABR1J6S1_9AGAR</name>
<dbReference type="Proteomes" id="UP001498398">
    <property type="component" value="Unassembled WGS sequence"/>
</dbReference>
<dbReference type="InterPro" id="IPR008266">
    <property type="entry name" value="Tyr_kinase_AS"/>
</dbReference>
<dbReference type="PANTHER" id="PTHR44329">
    <property type="entry name" value="SERINE/THREONINE-PROTEIN KINASE TNNI3K-RELATED"/>
    <property type="match status" value="1"/>
</dbReference>
<dbReference type="Pfam" id="PF07714">
    <property type="entry name" value="PK_Tyr_Ser-Thr"/>
    <property type="match status" value="1"/>
</dbReference>
<evidence type="ECO:0000256" key="1">
    <source>
        <dbReference type="SAM" id="MobiDB-lite"/>
    </source>
</evidence>
<dbReference type="SUPFAM" id="SSF48065">
    <property type="entry name" value="DBL homology domain (DH-domain)"/>
    <property type="match status" value="1"/>
</dbReference>
<dbReference type="InterPro" id="IPR011009">
    <property type="entry name" value="Kinase-like_dom_sf"/>
</dbReference>